<feature type="transmembrane region" description="Helical" evidence="1">
    <location>
        <begin position="370"/>
        <end position="387"/>
    </location>
</feature>
<reference evidence="2" key="1">
    <citation type="submission" date="2019-08" db="EMBL/GenBank/DDBJ databases">
        <authorList>
            <person name="Kucharzyk K."/>
            <person name="Murdoch R.W."/>
            <person name="Higgins S."/>
            <person name="Loffler F."/>
        </authorList>
    </citation>
    <scope>NUCLEOTIDE SEQUENCE</scope>
</reference>
<feature type="transmembrane region" description="Helical" evidence="1">
    <location>
        <begin position="254"/>
        <end position="277"/>
    </location>
</feature>
<feature type="transmembrane region" description="Helical" evidence="1">
    <location>
        <begin position="224"/>
        <end position="242"/>
    </location>
</feature>
<keyword evidence="1" id="KW-0472">Membrane</keyword>
<evidence type="ECO:0000313" key="2">
    <source>
        <dbReference type="EMBL" id="MPM29784.1"/>
    </source>
</evidence>
<feature type="transmembrane region" description="Helical" evidence="1">
    <location>
        <begin position="27"/>
        <end position="45"/>
    </location>
</feature>
<dbReference type="EMBL" id="VSSQ01005607">
    <property type="protein sequence ID" value="MPM29784.1"/>
    <property type="molecule type" value="Genomic_DNA"/>
</dbReference>
<proteinExistence type="predicted"/>
<feature type="transmembrane region" description="Helical" evidence="1">
    <location>
        <begin position="52"/>
        <end position="76"/>
    </location>
</feature>
<feature type="transmembrane region" description="Helical" evidence="1">
    <location>
        <begin position="148"/>
        <end position="166"/>
    </location>
</feature>
<sequence length="400" mass="46655">MLMVFFVLFFFFTLTFLLFKKDILNPAFIFVGVWGTGVFLATLFLSETTDTLFLCTFFIIISILLILPYFIARFNINYIRKFRSYKIFTSNCDLTLLHSFAYAGIGILLLFIYLNIIPLMRSYDSLRHYFYLVRRSALDGQPFLSQPWIVAQSIPFLMICSTFLLIEFLKNTQKKSNMILWLLSFVIFSIASIATNGTRSVFVFNLLSIVFIILSMSKINLKRIFYSAIVFIFIFSTSTYYLRLPEAILEKKRLLLPLLSHLFIYSFGGIVSFGVVANDLEPIFNALGGIGSLPFIDIGKGLSTNVFSAFVVFAHYLHTNIIRFLIVMLLPFVLQILHYFKYNSAFTAILWSYFCSALTLTVFHDYFFAIWPYWGRALILYFILYRLKPIRKIRRLFSRH</sequence>
<dbReference type="AlphaFoldDB" id="A0A644YUT7"/>
<keyword evidence="1" id="KW-1133">Transmembrane helix</keyword>
<name>A0A644YUT7_9ZZZZ</name>
<feature type="transmembrane region" description="Helical" evidence="1">
    <location>
        <begin position="321"/>
        <end position="340"/>
    </location>
</feature>
<comment type="caution">
    <text evidence="2">The sequence shown here is derived from an EMBL/GenBank/DDBJ whole genome shotgun (WGS) entry which is preliminary data.</text>
</comment>
<evidence type="ECO:0000256" key="1">
    <source>
        <dbReference type="SAM" id="Phobius"/>
    </source>
</evidence>
<organism evidence="2">
    <name type="scientific">bioreactor metagenome</name>
    <dbReference type="NCBI Taxonomy" id="1076179"/>
    <lineage>
        <taxon>unclassified sequences</taxon>
        <taxon>metagenomes</taxon>
        <taxon>ecological metagenomes</taxon>
    </lineage>
</organism>
<feature type="transmembrane region" description="Helical" evidence="1">
    <location>
        <begin position="178"/>
        <end position="194"/>
    </location>
</feature>
<accession>A0A644YUT7</accession>
<gene>
    <name evidence="2" type="ORF">SDC9_76325</name>
</gene>
<keyword evidence="1" id="KW-0812">Transmembrane</keyword>
<feature type="transmembrane region" description="Helical" evidence="1">
    <location>
        <begin position="96"/>
        <end position="117"/>
    </location>
</feature>
<protein>
    <submittedName>
        <fullName evidence="2">Uncharacterized protein</fullName>
    </submittedName>
</protein>